<feature type="transmembrane region" description="Helical" evidence="6">
    <location>
        <begin position="26"/>
        <end position="50"/>
    </location>
</feature>
<evidence type="ECO:0000313" key="8">
    <source>
        <dbReference type="Proteomes" id="UP000557772"/>
    </source>
</evidence>
<dbReference type="SUPFAM" id="SSF103473">
    <property type="entry name" value="MFS general substrate transporter"/>
    <property type="match status" value="1"/>
</dbReference>
<dbReference type="PANTHER" id="PTHR23513">
    <property type="entry name" value="INTEGRAL MEMBRANE EFFLUX PROTEIN-RELATED"/>
    <property type="match status" value="1"/>
</dbReference>
<dbReference type="RefSeq" id="WP_171153376.1">
    <property type="nucleotide sequence ID" value="NZ_JABENB010000001.1"/>
</dbReference>
<organism evidence="7 8">
    <name type="scientific">Flexivirga aerilata</name>
    <dbReference type="NCBI Taxonomy" id="1656889"/>
    <lineage>
        <taxon>Bacteria</taxon>
        <taxon>Bacillati</taxon>
        <taxon>Actinomycetota</taxon>
        <taxon>Actinomycetes</taxon>
        <taxon>Micrococcales</taxon>
        <taxon>Dermacoccaceae</taxon>
        <taxon>Flexivirga</taxon>
    </lineage>
</organism>
<keyword evidence="8" id="KW-1185">Reference proteome</keyword>
<keyword evidence="3 6" id="KW-0812">Transmembrane</keyword>
<feature type="transmembrane region" description="Helical" evidence="6">
    <location>
        <begin position="88"/>
        <end position="109"/>
    </location>
</feature>
<dbReference type="InterPro" id="IPR036259">
    <property type="entry name" value="MFS_trans_sf"/>
</dbReference>
<keyword evidence="4 6" id="KW-1133">Transmembrane helix</keyword>
<reference evidence="7 8" key="1">
    <citation type="submission" date="2020-05" db="EMBL/GenBank/DDBJ databases">
        <title>Flexivirga sp. ID2601S isolated from air conditioner.</title>
        <authorList>
            <person name="Kim D.H."/>
        </authorList>
    </citation>
    <scope>NUCLEOTIDE SEQUENCE [LARGE SCALE GENOMIC DNA]</scope>
    <source>
        <strain evidence="7 8">ID2601S</strain>
    </source>
</reference>
<dbReference type="InterPro" id="IPR011701">
    <property type="entry name" value="MFS"/>
</dbReference>
<comment type="subcellular location">
    <subcellularLocation>
        <location evidence="1">Cell membrane</location>
        <topology evidence="1">Multi-pass membrane protein</topology>
    </subcellularLocation>
</comment>
<dbReference type="Pfam" id="PF07690">
    <property type="entry name" value="MFS_1"/>
    <property type="match status" value="1"/>
</dbReference>
<name>A0A849AGH9_9MICO</name>
<evidence type="ECO:0000256" key="1">
    <source>
        <dbReference type="ARBA" id="ARBA00004651"/>
    </source>
</evidence>
<keyword evidence="5 6" id="KW-0472">Membrane</keyword>
<dbReference type="AlphaFoldDB" id="A0A849AGH9"/>
<gene>
    <name evidence="7" type="ORF">HJ588_06920</name>
</gene>
<feature type="transmembrane region" description="Helical" evidence="6">
    <location>
        <begin position="115"/>
        <end position="138"/>
    </location>
</feature>
<evidence type="ECO:0000256" key="2">
    <source>
        <dbReference type="ARBA" id="ARBA00022475"/>
    </source>
</evidence>
<dbReference type="EMBL" id="JABENB010000001">
    <property type="protein sequence ID" value="NNG39003.1"/>
    <property type="molecule type" value="Genomic_DNA"/>
</dbReference>
<feature type="transmembrane region" description="Helical" evidence="6">
    <location>
        <begin position="234"/>
        <end position="257"/>
    </location>
</feature>
<protein>
    <submittedName>
        <fullName evidence="7">MFS transporter</fullName>
    </submittedName>
</protein>
<evidence type="ECO:0000256" key="5">
    <source>
        <dbReference type="ARBA" id="ARBA00023136"/>
    </source>
</evidence>
<dbReference type="PANTHER" id="PTHR23513:SF11">
    <property type="entry name" value="STAPHYLOFERRIN A TRANSPORTER"/>
    <property type="match status" value="1"/>
</dbReference>
<evidence type="ECO:0000256" key="4">
    <source>
        <dbReference type="ARBA" id="ARBA00022989"/>
    </source>
</evidence>
<feature type="transmembrane region" description="Helical" evidence="6">
    <location>
        <begin position="182"/>
        <end position="200"/>
    </location>
</feature>
<dbReference type="Proteomes" id="UP000557772">
    <property type="component" value="Unassembled WGS sequence"/>
</dbReference>
<comment type="caution">
    <text evidence="7">The sequence shown here is derived from an EMBL/GenBank/DDBJ whole genome shotgun (WGS) entry which is preliminary data.</text>
</comment>
<keyword evidence="2" id="KW-1003">Cell membrane</keyword>
<evidence type="ECO:0000256" key="6">
    <source>
        <dbReference type="SAM" id="Phobius"/>
    </source>
</evidence>
<evidence type="ECO:0000256" key="3">
    <source>
        <dbReference type="ARBA" id="ARBA00022692"/>
    </source>
</evidence>
<feature type="transmembrane region" description="Helical" evidence="6">
    <location>
        <begin position="56"/>
        <end position="76"/>
    </location>
</feature>
<dbReference type="CDD" id="cd06173">
    <property type="entry name" value="MFS_MefA_like"/>
    <property type="match status" value="1"/>
</dbReference>
<feature type="transmembrane region" description="Helical" evidence="6">
    <location>
        <begin position="263"/>
        <end position="286"/>
    </location>
</feature>
<feature type="transmembrane region" description="Helical" evidence="6">
    <location>
        <begin position="384"/>
        <end position="401"/>
    </location>
</feature>
<proteinExistence type="predicted"/>
<feature type="transmembrane region" description="Helical" evidence="6">
    <location>
        <begin position="317"/>
        <end position="338"/>
    </location>
</feature>
<accession>A0A849AGH9</accession>
<feature type="transmembrane region" description="Helical" evidence="6">
    <location>
        <begin position="159"/>
        <end position="176"/>
    </location>
</feature>
<dbReference type="Gene3D" id="1.20.1250.20">
    <property type="entry name" value="MFS general substrate transporter like domains"/>
    <property type="match status" value="1"/>
</dbReference>
<dbReference type="GO" id="GO:0005886">
    <property type="term" value="C:plasma membrane"/>
    <property type="evidence" value="ECO:0007669"/>
    <property type="project" value="UniProtKB-SubCell"/>
</dbReference>
<dbReference type="GO" id="GO:0022857">
    <property type="term" value="F:transmembrane transporter activity"/>
    <property type="evidence" value="ECO:0007669"/>
    <property type="project" value="InterPro"/>
</dbReference>
<evidence type="ECO:0000313" key="7">
    <source>
        <dbReference type="EMBL" id="NNG39003.1"/>
    </source>
</evidence>
<sequence length="409" mass="42088">MTAIVDEPVLVAAPPPPVRRDRMVHAYLAASLVSACGDTVFTIGLAWTAVHLLSPGLAGVVLGIELLPQAVCTLFGGVIADRFDTRRVMMAGAAARVVVLLLATAAWQLGFHSAAVLFAVAIAFGTAAGLSSPASATLMRQLVATRDLVTVGGWSQTGLRLARLLGAPVGAAVVQWGFGASMVVDAISFGAVLLVLAFVIRPRFRLPRATHEPWHRALRAGLSYVWRTPVARTFLIGLAAMNVFVSPVMAVGVALRVSGSHWGATWLGIGEAVFAAGAIAGSLAGIRLQGSHLARRAFSVLAIQGLGLAAVGVPSRLALLAGMLTIGLTAGLGSVWLGGTFQRVIAPAQLGRASSVSQLGDQLLIPATMPLFGVLAAASSVLTATVTFGAGMSLLCVLFATRPHIRAIP</sequence>